<evidence type="ECO:0000256" key="2">
    <source>
        <dbReference type="ARBA" id="ARBA00022692"/>
    </source>
</evidence>
<name>A0A4Y7KIU2_PAPSO</name>
<accession>A0A4Y7KIU2</accession>
<keyword evidence="7" id="KW-1185">Reference proteome</keyword>
<evidence type="ECO:0000256" key="1">
    <source>
        <dbReference type="ARBA" id="ARBA00004141"/>
    </source>
</evidence>
<gene>
    <name evidence="6" type="ORF">C5167_048259</name>
</gene>
<dbReference type="Pfam" id="PF03124">
    <property type="entry name" value="EXS"/>
    <property type="match status" value="1"/>
</dbReference>
<dbReference type="Gramene" id="RZC72777">
    <property type="protein sequence ID" value="RZC72777"/>
    <property type="gene ID" value="C5167_048259"/>
</dbReference>
<dbReference type="EMBL" id="CM010722">
    <property type="protein sequence ID" value="RZC72777.1"/>
    <property type="molecule type" value="Genomic_DNA"/>
</dbReference>
<keyword evidence="3" id="KW-1133">Transmembrane helix</keyword>
<evidence type="ECO:0000256" key="3">
    <source>
        <dbReference type="ARBA" id="ARBA00022989"/>
    </source>
</evidence>
<evidence type="ECO:0000259" key="5">
    <source>
        <dbReference type="PROSITE" id="PS51380"/>
    </source>
</evidence>
<evidence type="ECO:0000313" key="7">
    <source>
        <dbReference type="Proteomes" id="UP000316621"/>
    </source>
</evidence>
<dbReference type="InterPro" id="IPR004342">
    <property type="entry name" value="EXS_C"/>
</dbReference>
<protein>
    <recommendedName>
        <fullName evidence="5">EXS domain-containing protein</fullName>
    </recommendedName>
</protein>
<reference evidence="6 7" key="1">
    <citation type="journal article" date="2018" name="Science">
        <title>The opium poppy genome and morphinan production.</title>
        <authorList>
            <person name="Guo L."/>
            <person name="Winzer T."/>
            <person name="Yang X."/>
            <person name="Li Y."/>
            <person name="Ning Z."/>
            <person name="He Z."/>
            <person name="Teodor R."/>
            <person name="Lu Y."/>
            <person name="Bowser T.A."/>
            <person name="Graham I.A."/>
            <person name="Ye K."/>
        </authorList>
    </citation>
    <scope>NUCLEOTIDE SEQUENCE [LARGE SCALE GENOMIC DNA]</scope>
    <source>
        <strain evidence="7">cv. HN1</strain>
        <tissue evidence="6">Leaves</tissue>
    </source>
</reference>
<proteinExistence type="predicted"/>
<keyword evidence="4" id="KW-0472">Membrane</keyword>
<dbReference type="GO" id="GO:0016020">
    <property type="term" value="C:membrane"/>
    <property type="evidence" value="ECO:0007669"/>
    <property type="project" value="UniProtKB-SubCell"/>
</dbReference>
<comment type="subcellular location">
    <subcellularLocation>
        <location evidence="1">Membrane</location>
        <topology evidence="1">Multi-pass membrane protein</topology>
    </subcellularLocation>
</comment>
<feature type="domain" description="EXS" evidence="5">
    <location>
        <begin position="1"/>
        <end position="149"/>
    </location>
</feature>
<evidence type="ECO:0000313" key="6">
    <source>
        <dbReference type="EMBL" id="RZC72777.1"/>
    </source>
</evidence>
<keyword evidence="2" id="KW-0812">Transmembrane</keyword>
<sequence>MGSSSTLRISLRVPTCSVHMVALFSSYTRIGISCLRSGTSSYLVERMCGWMCGAPTVTTQIFTGARRWCYYGFIVLDIFFRVSWAWRFSDLGSSWIPFALSVVEIFRRAMWFPLRIEGWQVSLGIGPRGTAEAVVEVPPTGAAAMGEVELPPAL</sequence>
<dbReference type="AlphaFoldDB" id="A0A4Y7KIU2"/>
<dbReference type="PROSITE" id="PS51380">
    <property type="entry name" value="EXS"/>
    <property type="match status" value="1"/>
</dbReference>
<evidence type="ECO:0000256" key="4">
    <source>
        <dbReference type="ARBA" id="ARBA00023136"/>
    </source>
</evidence>
<organism evidence="6 7">
    <name type="scientific">Papaver somniferum</name>
    <name type="common">Opium poppy</name>
    <dbReference type="NCBI Taxonomy" id="3469"/>
    <lineage>
        <taxon>Eukaryota</taxon>
        <taxon>Viridiplantae</taxon>
        <taxon>Streptophyta</taxon>
        <taxon>Embryophyta</taxon>
        <taxon>Tracheophyta</taxon>
        <taxon>Spermatophyta</taxon>
        <taxon>Magnoliopsida</taxon>
        <taxon>Ranunculales</taxon>
        <taxon>Papaveraceae</taxon>
        <taxon>Papaveroideae</taxon>
        <taxon>Papaver</taxon>
    </lineage>
</organism>
<dbReference type="Proteomes" id="UP000316621">
    <property type="component" value="Chromosome 8"/>
</dbReference>